<proteinExistence type="predicted"/>
<evidence type="ECO:0000313" key="2">
    <source>
        <dbReference type="Proteomes" id="UP000601435"/>
    </source>
</evidence>
<reference evidence="1" key="1">
    <citation type="submission" date="2021-02" db="EMBL/GenBank/DDBJ databases">
        <authorList>
            <person name="Dougan E. K."/>
            <person name="Rhodes N."/>
            <person name="Thang M."/>
            <person name="Chan C."/>
        </authorList>
    </citation>
    <scope>NUCLEOTIDE SEQUENCE</scope>
</reference>
<comment type="caution">
    <text evidence="1">The sequence shown here is derived from an EMBL/GenBank/DDBJ whole genome shotgun (WGS) entry which is preliminary data.</text>
</comment>
<evidence type="ECO:0000313" key="1">
    <source>
        <dbReference type="EMBL" id="CAE7921232.1"/>
    </source>
</evidence>
<feature type="non-terminal residue" evidence="1">
    <location>
        <position position="121"/>
    </location>
</feature>
<dbReference type="AlphaFoldDB" id="A0A813BVA9"/>
<organism evidence="1 2">
    <name type="scientific">Symbiodinium necroappetens</name>
    <dbReference type="NCBI Taxonomy" id="1628268"/>
    <lineage>
        <taxon>Eukaryota</taxon>
        <taxon>Sar</taxon>
        <taxon>Alveolata</taxon>
        <taxon>Dinophyceae</taxon>
        <taxon>Suessiales</taxon>
        <taxon>Symbiodiniaceae</taxon>
        <taxon>Symbiodinium</taxon>
    </lineage>
</organism>
<dbReference type="Proteomes" id="UP000601435">
    <property type="component" value="Unassembled WGS sequence"/>
</dbReference>
<dbReference type="EMBL" id="CAJNJA010077965">
    <property type="protein sequence ID" value="CAE7921232.1"/>
    <property type="molecule type" value="Genomic_DNA"/>
</dbReference>
<gene>
    <name evidence="1" type="ORF">SNEC2469_LOCUS31761</name>
</gene>
<accession>A0A813BVA9</accession>
<dbReference type="OrthoDB" id="10474164at2759"/>
<name>A0A813BVA9_9DINO</name>
<sequence>DYWILCAESSSHLEWQTVGFLQDSEEVPEPVCDAEGRSPAADVLRYAVHFLRPEKCYHFAVECRYSALPSLLAASATLRLEGEEATLRSRLPTRALPSGSAVAVAEARSELWRPGEAWHEP</sequence>
<keyword evidence="2" id="KW-1185">Reference proteome</keyword>
<protein>
    <submittedName>
        <fullName evidence="1">Uncharacterized protein</fullName>
    </submittedName>
</protein>